<dbReference type="EMBL" id="KI913152">
    <property type="protein sequence ID" value="ETV72771.1"/>
    <property type="molecule type" value="Genomic_DNA"/>
</dbReference>
<gene>
    <name evidence="1" type="ORF">H257_12139</name>
</gene>
<protein>
    <submittedName>
        <fullName evidence="1">Uncharacterized protein</fullName>
    </submittedName>
</protein>
<dbReference type="STRING" id="112090.W4G0F8"/>
<organism evidence="1">
    <name type="scientific">Aphanomyces astaci</name>
    <name type="common">Crayfish plague agent</name>
    <dbReference type="NCBI Taxonomy" id="112090"/>
    <lineage>
        <taxon>Eukaryota</taxon>
        <taxon>Sar</taxon>
        <taxon>Stramenopiles</taxon>
        <taxon>Oomycota</taxon>
        <taxon>Saprolegniomycetes</taxon>
        <taxon>Saprolegniales</taxon>
        <taxon>Verrucalvaceae</taxon>
        <taxon>Aphanomyces</taxon>
    </lineage>
</organism>
<dbReference type="SUPFAM" id="SSF48403">
    <property type="entry name" value="Ankyrin repeat"/>
    <property type="match status" value="1"/>
</dbReference>
<accession>W4G0F8</accession>
<evidence type="ECO:0000313" key="1">
    <source>
        <dbReference type="EMBL" id="ETV72771.1"/>
    </source>
</evidence>
<sequence>MCLIRVQSQDTMKDSQDDTAGGGVAAALGLREVIRNSGEVVEAGFDGDVAAMTALLTKGFHVESEDGHRHTALSEAACQGHVEMLQCLLSLVHLDDAMASSFVHDDLPTLGL</sequence>
<reference evidence="1" key="1">
    <citation type="submission" date="2013-12" db="EMBL/GenBank/DDBJ databases">
        <title>The Genome Sequence of Aphanomyces astaci APO3.</title>
        <authorList>
            <consortium name="The Broad Institute Genomics Platform"/>
            <person name="Russ C."/>
            <person name="Tyler B."/>
            <person name="van West P."/>
            <person name="Dieguez-Uribeondo J."/>
            <person name="Young S.K."/>
            <person name="Zeng Q."/>
            <person name="Gargeya S."/>
            <person name="Fitzgerald M."/>
            <person name="Abouelleil A."/>
            <person name="Alvarado L."/>
            <person name="Chapman S.B."/>
            <person name="Gainer-Dewar J."/>
            <person name="Goldberg J."/>
            <person name="Griggs A."/>
            <person name="Gujja S."/>
            <person name="Hansen M."/>
            <person name="Howarth C."/>
            <person name="Imamovic A."/>
            <person name="Ireland A."/>
            <person name="Larimer J."/>
            <person name="McCowan C."/>
            <person name="Murphy C."/>
            <person name="Pearson M."/>
            <person name="Poon T.W."/>
            <person name="Priest M."/>
            <person name="Roberts A."/>
            <person name="Saif S."/>
            <person name="Shea T."/>
            <person name="Sykes S."/>
            <person name="Wortman J."/>
            <person name="Nusbaum C."/>
            <person name="Birren B."/>
        </authorList>
    </citation>
    <scope>NUCLEOTIDE SEQUENCE [LARGE SCALE GENOMIC DNA]</scope>
    <source>
        <strain evidence="1">APO3</strain>
    </source>
</reference>
<dbReference type="RefSeq" id="XP_009837557.1">
    <property type="nucleotide sequence ID" value="XM_009839255.1"/>
</dbReference>
<dbReference type="OrthoDB" id="426293at2759"/>
<dbReference type="GeneID" id="20814135"/>
<dbReference type="InterPro" id="IPR036770">
    <property type="entry name" value="Ankyrin_rpt-contain_sf"/>
</dbReference>
<proteinExistence type="predicted"/>
<name>W4G0F8_APHAT</name>
<dbReference type="Gene3D" id="1.25.40.20">
    <property type="entry name" value="Ankyrin repeat-containing domain"/>
    <property type="match status" value="1"/>
</dbReference>
<dbReference type="AlphaFoldDB" id="W4G0F8"/>
<dbReference type="VEuPathDB" id="FungiDB:H257_12139"/>